<dbReference type="Proteomes" id="UP000266723">
    <property type="component" value="Unassembled WGS sequence"/>
</dbReference>
<reference evidence="2 3" key="1">
    <citation type="journal article" date="2020" name="BMC Genomics">
        <title>Intraspecific diversification of the crop wild relative Brassica cretica Lam. using demographic model selection.</title>
        <authorList>
            <person name="Kioukis A."/>
            <person name="Michalopoulou V.A."/>
            <person name="Briers L."/>
            <person name="Pirintsos S."/>
            <person name="Studholme D.J."/>
            <person name="Pavlidis P."/>
            <person name="Sarris P.F."/>
        </authorList>
    </citation>
    <scope>NUCLEOTIDE SEQUENCE [LARGE SCALE GENOMIC DNA]</scope>
    <source>
        <strain evidence="3">cv. PFS-1207/04</strain>
    </source>
</reference>
<sequence>MDIKLNWNSSLLLGRAFLSTVGAVCNFQINQLCLTLMDPYVHYNSIPVKQPHTTSKRIDDPGLIAACHCGAEYET</sequence>
<keyword evidence="3" id="KW-1185">Reference proteome</keyword>
<evidence type="ECO:0000313" key="3">
    <source>
        <dbReference type="Proteomes" id="UP000266723"/>
    </source>
</evidence>
<dbReference type="EMBL" id="QGKV02000299">
    <property type="protein sequence ID" value="KAF3592298.1"/>
    <property type="molecule type" value="Genomic_DNA"/>
</dbReference>
<name>A0ABQ7E6Y9_BRACR</name>
<feature type="chain" id="PRO_5047087479" evidence="1">
    <location>
        <begin position="24"/>
        <end position="75"/>
    </location>
</feature>
<gene>
    <name evidence="2" type="ORF">DY000_02021525</name>
</gene>
<accession>A0ABQ7E6Y9</accession>
<evidence type="ECO:0000256" key="1">
    <source>
        <dbReference type="SAM" id="SignalP"/>
    </source>
</evidence>
<organism evidence="2 3">
    <name type="scientific">Brassica cretica</name>
    <name type="common">Mustard</name>
    <dbReference type="NCBI Taxonomy" id="69181"/>
    <lineage>
        <taxon>Eukaryota</taxon>
        <taxon>Viridiplantae</taxon>
        <taxon>Streptophyta</taxon>
        <taxon>Embryophyta</taxon>
        <taxon>Tracheophyta</taxon>
        <taxon>Spermatophyta</taxon>
        <taxon>Magnoliopsida</taxon>
        <taxon>eudicotyledons</taxon>
        <taxon>Gunneridae</taxon>
        <taxon>Pentapetalae</taxon>
        <taxon>rosids</taxon>
        <taxon>malvids</taxon>
        <taxon>Brassicales</taxon>
        <taxon>Brassicaceae</taxon>
        <taxon>Brassiceae</taxon>
        <taxon>Brassica</taxon>
    </lineage>
</organism>
<feature type="signal peptide" evidence="1">
    <location>
        <begin position="1"/>
        <end position="23"/>
    </location>
</feature>
<keyword evidence="1" id="KW-0732">Signal</keyword>
<evidence type="ECO:0000313" key="2">
    <source>
        <dbReference type="EMBL" id="KAF3592298.1"/>
    </source>
</evidence>
<proteinExistence type="predicted"/>
<comment type="caution">
    <text evidence="2">The sequence shown here is derived from an EMBL/GenBank/DDBJ whole genome shotgun (WGS) entry which is preliminary data.</text>
</comment>
<protein>
    <submittedName>
        <fullName evidence="2">Uncharacterized protein</fullName>
    </submittedName>
</protein>